<feature type="non-terminal residue" evidence="1">
    <location>
        <position position="1"/>
    </location>
</feature>
<gene>
    <name evidence="1" type="ORF">GMARGA_LOCUS25300</name>
</gene>
<dbReference type="EMBL" id="CAJVQB010027836">
    <property type="protein sequence ID" value="CAG8811263.1"/>
    <property type="molecule type" value="Genomic_DNA"/>
</dbReference>
<organism evidence="1 2">
    <name type="scientific">Gigaspora margarita</name>
    <dbReference type="NCBI Taxonomy" id="4874"/>
    <lineage>
        <taxon>Eukaryota</taxon>
        <taxon>Fungi</taxon>
        <taxon>Fungi incertae sedis</taxon>
        <taxon>Mucoromycota</taxon>
        <taxon>Glomeromycotina</taxon>
        <taxon>Glomeromycetes</taxon>
        <taxon>Diversisporales</taxon>
        <taxon>Gigasporaceae</taxon>
        <taxon>Gigaspora</taxon>
    </lineage>
</organism>
<sequence length="226" mass="26869">HYEDKGYCTGTTSEPRLHKISGMDEDITNNKEDTERNKIALRRLEVKKRGIIGKKCRQKNTKGKKCTIKINKETENYELIVDCKKKLRAEIEDIKALIEVKKSRKRTEKSNIEKRIYIPRIRRNQELIDQEVINKKERKILSAIMNEMDKKRDQKAEFWKSNINLKHKSPTWPSRLKEMLMALTCIALVMPKKKKMYIKTNFKINELFKKIKQEETVYGVINKTKN</sequence>
<keyword evidence="2" id="KW-1185">Reference proteome</keyword>
<comment type="caution">
    <text evidence="1">The sequence shown here is derived from an EMBL/GenBank/DDBJ whole genome shotgun (WGS) entry which is preliminary data.</text>
</comment>
<protein>
    <submittedName>
        <fullName evidence="1">13786_t:CDS:1</fullName>
    </submittedName>
</protein>
<proteinExistence type="predicted"/>
<reference evidence="1 2" key="1">
    <citation type="submission" date="2021-06" db="EMBL/GenBank/DDBJ databases">
        <authorList>
            <person name="Kallberg Y."/>
            <person name="Tangrot J."/>
            <person name="Rosling A."/>
        </authorList>
    </citation>
    <scope>NUCLEOTIDE SEQUENCE [LARGE SCALE GENOMIC DNA]</scope>
    <source>
        <strain evidence="1 2">120-4 pot B 10/14</strain>
    </source>
</reference>
<dbReference type="Proteomes" id="UP000789901">
    <property type="component" value="Unassembled WGS sequence"/>
</dbReference>
<evidence type="ECO:0000313" key="2">
    <source>
        <dbReference type="Proteomes" id="UP000789901"/>
    </source>
</evidence>
<name>A0ABN7W1L6_GIGMA</name>
<evidence type="ECO:0000313" key="1">
    <source>
        <dbReference type="EMBL" id="CAG8811263.1"/>
    </source>
</evidence>
<accession>A0ABN7W1L6</accession>